<dbReference type="PANTHER" id="PTHR28051:SF1">
    <property type="entry name" value="PROTEIN MTL1-RELATED"/>
    <property type="match status" value="1"/>
</dbReference>
<name>A0A550BZD0_9AGAR</name>
<organism evidence="3 4">
    <name type="scientific">Schizophyllum amplum</name>
    <dbReference type="NCBI Taxonomy" id="97359"/>
    <lineage>
        <taxon>Eukaryota</taxon>
        <taxon>Fungi</taxon>
        <taxon>Dikarya</taxon>
        <taxon>Basidiomycota</taxon>
        <taxon>Agaricomycotina</taxon>
        <taxon>Agaricomycetes</taxon>
        <taxon>Agaricomycetidae</taxon>
        <taxon>Agaricales</taxon>
        <taxon>Schizophyllaceae</taxon>
        <taxon>Schizophyllum</taxon>
    </lineage>
</organism>
<feature type="compositionally biased region" description="Basic and acidic residues" evidence="1">
    <location>
        <begin position="724"/>
        <end position="736"/>
    </location>
</feature>
<dbReference type="AlphaFoldDB" id="A0A550BZD0"/>
<dbReference type="InterPro" id="IPR013860">
    <property type="entry name" value="AreA_GATA"/>
</dbReference>
<reference evidence="3 4" key="1">
    <citation type="journal article" date="2019" name="New Phytol.">
        <title>Comparative genomics reveals unique wood-decay strategies and fruiting body development in the Schizophyllaceae.</title>
        <authorList>
            <person name="Almasi E."/>
            <person name="Sahu N."/>
            <person name="Krizsan K."/>
            <person name="Balint B."/>
            <person name="Kovacs G.M."/>
            <person name="Kiss B."/>
            <person name="Cseklye J."/>
            <person name="Drula E."/>
            <person name="Henrissat B."/>
            <person name="Nagy I."/>
            <person name="Chovatia M."/>
            <person name="Adam C."/>
            <person name="LaButti K."/>
            <person name="Lipzen A."/>
            <person name="Riley R."/>
            <person name="Grigoriev I.V."/>
            <person name="Nagy L.G."/>
        </authorList>
    </citation>
    <scope>NUCLEOTIDE SEQUENCE [LARGE SCALE GENOMIC DNA]</scope>
    <source>
        <strain evidence="3 4">NL-1724</strain>
    </source>
</reference>
<feature type="compositionally biased region" description="Basic and acidic residues" evidence="1">
    <location>
        <begin position="782"/>
        <end position="792"/>
    </location>
</feature>
<feature type="compositionally biased region" description="Low complexity" evidence="1">
    <location>
        <begin position="738"/>
        <end position="772"/>
    </location>
</feature>
<feature type="region of interest" description="Disordered" evidence="1">
    <location>
        <begin position="106"/>
        <end position="129"/>
    </location>
</feature>
<dbReference type="OrthoDB" id="5563539at2759"/>
<feature type="domain" description="Nitrogen regulatory protein areA GATA-like" evidence="2">
    <location>
        <begin position="47"/>
        <end position="74"/>
    </location>
</feature>
<dbReference type="STRING" id="97359.A0A550BZD0"/>
<evidence type="ECO:0000259" key="2">
    <source>
        <dbReference type="Pfam" id="PF08550"/>
    </source>
</evidence>
<dbReference type="GO" id="GO:0007039">
    <property type="term" value="P:protein catabolic process in the vacuole"/>
    <property type="evidence" value="ECO:0007669"/>
    <property type="project" value="TreeGrafter"/>
</dbReference>
<dbReference type="GO" id="GO:0005773">
    <property type="term" value="C:vacuole"/>
    <property type="evidence" value="ECO:0007669"/>
    <property type="project" value="GOC"/>
</dbReference>
<feature type="compositionally biased region" description="Acidic residues" evidence="1">
    <location>
        <begin position="318"/>
        <end position="332"/>
    </location>
</feature>
<dbReference type="GO" id="GO:0042149">
    <property type="term" value="P:cellular response to glucose starvation"/>
    <property type="evidence" value="ECO:0007669"/>
    <property type="project" value="TreeGrafter"/>
</dbReference>
<feature type="compositionally biased region" description="Low complexity" evidence="1">
    <location>
        <begin position="380"/>
        <end position="392"/>
    </location>
</feature>
<feature type="compositionally biased region" description="Low complexity" evidence="1">
    <location>
        <begin position="852"/>
        <end position="868"/>
    </location>
</feature>
<evidence type="ECO:0000313" key="4">
    <source>
        <dbReference type="Proteomes" id="UP000320762"/>
    </source>
</evidence>
<feature type="region of interest" description="Disordered" evidence="1">
    <location>
        <begin position="492"/>
        <end position="885"/>
    </location>
</feature>
<feature type="compositionally biased region" description="Polar residues" evidence="1">
    <location>
        <begin position="875"/>
        <end position="884"/>
    </location>
</feature>
<feature type="compositionally biased region" description="Polar residues" evidence="1">
    <location>
        <begin position="633"/>
        <end position="643"/>
    </location>
</feature>
<feature type="compositionally biased region" description="Acidic residues" evidence="1">
    <location>
        <begin position="574"/>
        <end position="583"/>
    </location>
</feature>
<accession>A0A550BZD0</accession>
<keyword evidence="4" id="KW-1185">Reference proteome</keyword>
<evidence type="ECO:0000256" key="1">
    <source>
        <dbReference type="SAM" id="MobiDB-lite"/>
    </source>
</evidence>
<protein>
    <recommendedName>
        <fullName evidence="2">Nitrogen regulatory protein areA GATA-like domain-containing protein</fullName>
    </recommendedName>
</protein>
<proteinExistence type="predicted"/>
<dbReference type="EMBL" id="VDMD01000041">
    <property type="protein sequence ID" value="TRM57907.1"/>
    <property type="molecule type" value="Genomic_DNA"/>
</dbReference>
<dbReference type="Pfam" id="PF08550">
    <property type="entry name" value="GATA_AreA"/>
    <property type="match status" value="1"/>
</dbReference>
<gene>
    <name evidence="3" type="ORF">BD626DRAFT_204935</name>
</gene>
<dbReference type="PANTHER" id="PTHR28051">
    <property type="entry name" value="PROTEIN MTL1-RELATED"/>
    <property type="match status" value="1"/>
</dbReference>
<feature type="compositionally biased region" description="Low complexity" evidence="1">
    <location>
        <begin position="648"/>
        <end position="661"/>
    </location>
</feature>
<sequence length="925" mass="100333">MAAYLPILLGSVANTSAISDDSSVTTQPRGQVDYLSHEWLEEDVWKSWRNMTKQKNEIANGARLENASWRTWWKQRNGLKTISPETLNWLKDSDVTWLYGPLHTAVEWTPPPQPKPDPTSVDDRAAASAHDRLNLSSPYIRHKPILKHRSISELLTSELPPSPLFSPAESEDEGDGKPAAATHLDTVPEAEEDEDVAGVRRPQLMYTKSDSHIAKWPDRAFRKDSPPRVEPPHHPIDNVNLHEQRPTHQLYSHNSDPSKQKKHISFNTFVEQCIAIDKPPEAGATTIDSGPSNDVVVGSDAWRRKAALNKGHWVQYDDGYDEEEEEENDDGESSPWDNTNESAIGSDESDEDDDGFIQMRGSSYHKPTTKPRSKTKRSESSVSTSSSSSSGSRPRRKSSSGNRLSPSFYRVNGRKPSLEEPKPPVHVTIAPIAPTILKVDKYPEDSVNGWVEGLGDDGDDDSGYKYYGKWSKNGLRDDSNVPVELVYVPPVGHQSDQYESDGGPVEPSTPRVGFDRPRSTVAQDEGAEEERVDDVDVREDNGPDDADARLVGARQVVPVVMRTSPTTESRELGEGELQEEDAYDYFAGPDMGSVEDFGARRRARGGREERKESGQEIEEVLRGRSRSRSRSRTPSPQLVSPSPKTDILIPRSSSGSSLLPPTVRGRPTSPTQPAPNRGRSSTRTSSSFSDRGSPIGSVGSCSSSSLSPDGVVCSGSTYANGRSGGRDRERGRDRAGKRLSSSMSPGSPDSAEGARASLDAVAASAIADKNASNTTITPSTAGEKHEHSEAESKANGIPSGITKSRPVVAQSGTSVPPSPTRTHGRTLSASLPSVSTSTTPPSRSTDDPPHSRSPISPASSSSPSSPHTSSHRKTASINSLQQNLEPEGTIVGRAIDAVSSAGAFLGLWHNNHTHNHHTTQGSQAH</sequence>
<feature type="region of interest" description="Disordered" evidence="1">
    <location>
        <begin position="315"/>
        <end position="424"/>
    </location>
</feature>
<evidence type="ECO:0000313" key="3">
    <source>
        <dbReference type="EMBL" id="TRM57907.1"/>
    </source>
</evidence>
<feature type="compositionally biased region" description="Basic and acidic residues" evidence="1">
    <location>
        <begin position="605"/>
        <end position="622"/>
    </location>
</feature>
<feature type="compositionally biased region" description="Low complexity" evidence="1">
    <location>
        <begin position="677"/>
        <end position="714"/>
    </location>
</feature>
<dbReference type="Proteomes" id="UP000320762">
    <property type="component" value="Unassembled WGS sequence"/>
</dbReference>
<dbReference type="InterPro" id="IPR052292">
    <property type="entry name" value="Glucose_repression_reg"/>
</dbReference>
<feature type="region of interest" description="Disordered" evidence="1">
    <location>
        <begin position="221"/>
        <end position="242"/>
    </location>
</feature>
<feature type="region of interest" description="Disordered" evidence="1">
    <location>
        <begin position="157"/>
        <end position="196"/>
    </location>
</feature>
<feature type="compositionally biased region" description="Low complexity" evidence="1">
    <location>
        <begin position="826"/>
        <end position="843"/>
    </location>
</feature>
<comment type="caution">
    <text evidence="3">The sequence shown here is derived from an EMBL/GenBank/DDBJ whole genome shotgun (WGS) entry which is preliminary data.</text>
</comment>